<dbReference type="OMA" id="YKPIINI"/>
<dbReference type="Gene3D" id="3.60.20.30">
    <property type="entry name" value="(Glycosyl)asparaginase"/>
    <property type="match status" value="1"/>
</dbReference>
<dbReference type="FunCoup" id="A0A7M7JJ73">
    <property type="interactions" value="217"/>
</dbReference>
<evidence type="ECO:0000256" key="2">
    <source>
        <dbReference type="ARBA" id="ARBA00022670"/>
    </source>
</evidence>
<evidence type="ECO:0000256" key="12">
    <source>
        <dbReference type="PIRSR" id="PIRSR600246-2"/>
    </source>
</evidence>
<dbReference type="Proteomes" id="UP000594260">
    <property type="component" value="Unplaced"/>
</dbReference>
<dbReference type="Pfam" id="PF01112">
    <property type="entry name" value="Asparaginase_2"/>
    <property type="match status" value="1"/>
</dbReference>
<evidence type="ECO:0000256" key="14">
    <source>
        <dbReference type="SAM" id="SignalP"/>
    </source>
</evidence>
<dbReference type="GO" id="GO:0006508">
    <property type="term" value="P:proteolysis"/>
    <property type="evidence" value="ECO:0007669"/>
    <property type="project" value="UniProtKB-KW"/>
</dbReference>
<comment type="catalytic activity">
    <reaction evidence="5">
        <text>N(4)-(beta-N-acetyl-D-glucosaminyl)-L-asparagine + H2O = N-acetyl-beta-D-glucosaminylamine + L-aspartate + H(+)</text>
        <dbReference type="Rhea" id="RHEA:11544"/>
        <dbReference type="ChEBI" id="CHEBI:15377"/>
        <dbReference type="ChEBI" id="CHEBI:15378"/>
        <dbReference type="ChEBI" id="CHEBI:15947"/>
        <dbReference type="ChEBI" id="CHEBI:29991"/>
        <dbReference type="ChEBI" id="CHEBI:58080"/>
        <dbReference type="EC" id="3.5.1.26"/>
    </reaction>
</comment>
<protein>
    <recommendedName>
        <fullName evidence="7">N(4)-(beta-N-acetylglucosaminyl)-L-asparaginase</fullName>
        <ecNumber evidence="7">3.5.1.26</ecNumber>
    </recommendedName>
    <alternativeName>
        <fullName evidence="9">Aspartylglucosaminidase</fullName>
    </alternativeName>
    <alternativeName>
        <fullName evidence="8">Glycosylasparaginase</fullName>
    </alternativeName>
    <alternativeName>
        <fullName evidence="10">N4-(N-acetyl-beta-glucosaminyl)-L-asparagine amidase</fullName>
    </alternativeName>
</protein>
<evidence type="ECO:0000256" key="11">
    <source>
        <dbReference type="PIRSR" id="PIRSR600246-1"/>
    </source>
</evidence>
<comment type="similarity">
    <text evidence="1">Belongs to the Ntn-hydrolase family.</text>
</comment>
<dbReference type="GO" id="GO:0008233">
    <property type="term" value="F:peptidase activity"/>
    <property type="evidence" value="ECO:0007669"/>
    <property type="project" value="UniProtKB-KW"/>
</dbReference>
<proteinExistence type="inferred from homology"/>
<feature type="chain" id="PRO_5029775930" description="N(4)-(beta-N-acetylglucosaminyl)-L-asparaginase" evidence="14">
    <location>
        <begin position="28"/>
        <end position="372"/>
    </location>
</feature>
<dbReference type="EC" id="3.5.1.26" evidence="7"/>
<dbReference type="GO" id="GO:0005737">
    <property type="term" value="C:cytoplasm"/>
    <property type="evidence" value="ECO:0007669"/>
    <property type="project" value="TreeGrafter"/>
</dbReference>
<keyword evidence="16" id="KW-1185">Reference proteome</keyword>
<evidence type="ECO:0000256" key="7">
    <source>
        <dbReference type="ARBA" id="ARBA00066729"/>
    </source>
</evidence>
<evidence type="ECO:0000256" key="10">
    <source>
        <dbReference type="ARBA" id="ARBA00080645"/>
    </source>
</evidence>
<evidence type="ECO:0000313" key="15">
    <source>
        <dbReference type="EnsemblMetazoa" id="XP_022652975"/>
    </source>
</evidence>
<sequence length="372" mass="40345">MDHTVMKLHRLCLMVCIVAFTSSWTNASQSGGPPIVVNTWAFQAATREAWRTLLKGGSSLDAVEDGCSRCEDLQCDGTVGYGGSPDENGETTLDALIMYGPNRNVGAVAQLRRVKYAMRVARKVLDHTSHTLLVGDLATEFAKAMGFQEADLSTNKSRTIYEKWKNASCQPNYWTDVIPDPKSSCGPYKPTQDVPLRLRWKNMDSVHSSQRRSIPVVSRWNHDTIGMIVIDGHGIISGGTSTNGMCHKIPGRVGDSPIPGAGAYVDQDVGGATATGDGDVMMRFLPSYQAVEFMRQGLQPAEACRQAIRRISRAIPTFQGGLVCVNVHGTVAAACHGLSFFPYSTISGQTNGAVLIQNVTCEQDTVLEMQNN</sequence>
<dbReference type="PANTHER" id="PTHR10188">
    <property type="entry name" value="L-ASPARAGINASE"/>
    <property type="match status" value="1"/>
</dbReference>
<feature type="site" description="Cleavage; by autolysis" evidence="13">
    <location>
        <begin position="223"/>
        <end position="224"/>
    </location>
</feature>
<dbReference type="FunFam" id="3.60.20.30:FF:000003">
    <property type="entry name" value="N(4)-(Beta-N-acetylglucosaminyl)-L-asparaginase isoform X1"/>
    <property type="match status" value="1"/>
</dbReference>
<dbReference type="SUPFAM" id="SSF56235">
    <property type="entry name" value="N-terminal nucleophile aminohydrolases (Ntn hydrolases)"/>
    <property type="match status" value="1"/>
</dbReference>
<dbReference type="RefSeq" id="XP_022652975.1">
    <property type="nucleotide sequence ID" value="XM_022797240.1"/>
</dbReference>
<comment type="function">
    <text evidence="6">Cleaves the GlcNAc-Asn bond which joins oligosaccharides to the peptide of asparagine-linked glycoproteins.</text>
</comment>
<dbReference type="OrthoDB" id="188713at2759"/>
<dbReference type="CDD" id="cd04513">
    <property type="entry name" value="Glycosylasparaginase"/>
    <property type="match status" value="1"/>
</dbReference>
<evidence type="ECO:0000256" key="5">
    <source>
        <dbReference type="ARBA" id="ARBA00050421"/>
    </source>
</evidence>
<keyword evidence="14" id="KW-0732">Signal</keyword>
<feature type="binding site" evidence="12">
    <location>
        <begin position="252"/>
        <end position="255"/>
    </location>
    <ligand>
        <name>substrate</name>
    </ligand>
</feature>
<evidence type="ECO:0000256" key="13">
    <source>
        <dbReference type="PIRSR" id="PIRSR600246-3"/>
    </source>
</evidence>
<feature type="signal peptide" evidence="14">
    <location>
        <begin position="1"/>
        <end position="27"/>
    </location>
</feature>
<keyword evidence="4" id="KW-0068">Autocatalytic cleavage</keyword>
<feature type="active site" description="Nucleophile" evidence="11">
    <location>
        <position position="224"/>
    </location>
</feature>
<dbReference type="InterPro" id="IPR029055">
    <property type="entry name" value="Ntn_hydrolases_N"/>
</dbReference>
<dbReference type="PANTHER" id="PTHR10188:SF6">
    <property type="entry name" value="N(4)-(BETA-N-ACETYLGLUCOSAMINYL)-L-ASPARAGINASE"/>
    <property type="match status" value="1"/>
</dbReference>
<dbReference type="InParanoid" id="A0A7M7JJ73"/>
<dbReference type="GO" id="GO:0003948">
    <property type="term" value="F:N4-(beta-N-acetylglucosaminyl)-L-asparaginase activity"/>
    <property type="evidence" value="ECO:0007669"/>
    <property type="project" value="UniProtKB-EC"/>
</dbReference>
<dbReference type="GeneID" id="111246888"/>
<keyword evidence="2" id="KW-0645">Protease</keyword>
<evidence type="ECO:0000256" key="6">
    <source>
        <dbReference type="ARBA" id="ARBA00053295"/>
    </source>
</evidence>
<organism evidence="15 16">
    <name type="scientific">Varroa destructor</name>
    <name type="common">Honeybee mite</name>
    <dbReference type="NCBI Taxonomy" id="109461"/>
    <lineage>
        <taxon>Eukaryota</taxon>
        <taxon>Metazoa</taxon>
        <taxon>Ecdysozoa</taxon>
        <taxon>Arthropoda</taxon>
        <taxon>Chelicerata</taxon>
        <taxon>Arachnida</taxon>
        <taxon>Acari</taxon>
        <taxon>Parasitiformes</taxon>
        <taxon>Mesostigmata</taxon>
        <taxon>Gamasina</taxon>
        <taxon>Dermanyssoidea</taxon>
        <taxon>Varroidae</taxon>
        <taxon>Varroa</taxon>
    </lineage>
</organism>
<dbReference type="EnsemblMetazoa" id="XM_022797240">
    <property type="protein sequence ID" value="XP_022652975"/>
    <property type="gene ID" value="LOC111246888"/>
</dbReference>
<evidence type="ECO:0000256" key="4">
    <source>
        <dbReference type="ARBA" id="ARBA00022813"/>
    </source>
</evidence>
<evidence type="ECO:0000256" key="3">
    <source>
        <dbReference type="ARBA" id="ARBA00022801"/>
    </source>
</evidence>
<accession>A0A7M7JJ73</accession>
<keyword evidence="3" id="KW-0378">Hydrolase</keyword>
<feature type="binding site" evidence="12">
    <location>
        <begin position="275"/>
        <end position="278"/>
    </location>
    <ligand>
        <name>substrate</name>
    </ligand>
</feature>
<reference evidence="15" key="1">
    <citation type="submission" date="2021-01" db="UniProtKB">
        <authorList>
            <consortium name="EnsemblMetazoa"/>
        </authorList>
    </citation>
    <scope>IDENTIFICATION</scope>
</reference>
<dbReference type="InterPro" id="IPR000246">
    <property type="entry name" value="Peptidase_T2"/>
</dbReference>
<evidence type="ECO:0000256" key="1">
    <source>
        <dbReference type="ARBA" id="ARBA00010872"/>
    </source>
</evidence>
<evidence type="ECO:0000256" key="9">
    <source>
        <dbReference type="ARBA" id="ARBA00079301"/>
    </source>
</evidence>
<dbReference type="AlphaFoldDB" id="A0A7M7JJ73"/>
<evidence type="ECO:0000313" key="16">
    <source>
        <dbReference type="Proteomes" id="UP000594260"/>
    </source>
</evidence>
<dbReference type="KEGG" id="vde:111246888"/>
<name>A0A7M7JJ73_VARDE</name>
<evidence type="ECO:0000256" key="8">
    <source>
        <dbReference type="ARBA" id="ARBA00078726"/>
    </source>
</evidence>